<dbReference type="InterPro" id="IPR013517">
    <property type="entry name" value="FG-GAP"/>
</dbReference>
<keyword evidence="4" id="KW-1185">Reference proteome</keyword>
<dbReference type="InterPro" id="IPR013783">
    <property type="entry name" value="Ig-like_fold"/>
</dbReference>
<dbReference type="SUPFAM" id="SSF69318">
    <property type="entry name" value="Integrin alpha N-terminal domain"/>
    <property type="match status" value="1"/>
</dbReference>
<evidence type="ECO:0000256" key="2">
    <source>
        <dbReference type="SAM" id="SignalP"/>
    </source>
</evidence>
<protein>
    <submittedName>
        <fullName evidence="3">VCBS repeat-containing protein</fullName>
    </submittedName>
</protein>
<feature type="chain" id="PRO_5045486028" evidence="2">
    <location>
        <begin position="35"/>
        <end position="540"/>
    </location>
</feature>
<evidence type="ECO:0000313" key="4">
    <source>
        <dbReference type="Proteomes" id="UP000749040"/>
    </source>
</evidence>
<dbReference type="InterPro" id="IPR028994">
    <property type="entry name" value="Integrin_alpha_N"/>
</dbReference>
<accession>A0ABS2TZT3</accession>
<dbReference type="Pfam" id="PF13517">
    <property type="entry name" value="FG-GAP_3"/>
    <property type="match status" value="2"/>
</dbReference>
<gene>
    <name evidence="3" type="ORF">ITX44_25275</name>
</gene>
<dbReference type="PANTHER" id="PTHR44103">
    <property type="entry name" value="PROPROTEIN CONVERTASE P"/>
    <property type="match status" value="1"/>
</dbReference>
<dbReference type="PANTHER" id="PTHR44103:SF1">
    <property type="entry name" value="PROPROTEIN CONVERTASE P"/>
    <property type="match status" value="1"/>
</dbReference>
<dbReference type="RefSeq" id="WP_205359661.1">
    <property type="nucleotide sequence ID" value="NZ_JADKYB010000014.1"/>
</dbReference>
<keyword evidence="1 2" id="KW-0732">Signal</keyword>
<proteinExistence type="predicted"/>
<organism evidence="3 4">
    <name type="scientific">Actinacidiphila acididurans</name>
    <dbReference type="NCBI Taxonomy" id="2784346"/>
    <lineage>
        <taxon>Bacteria</taxon>
        <taxon>Bacillati</taxon>
        <taxon>Actinomycetota</taxon>
        <taxon>Actinomycetes</taxon>
        <taxon>Kitasatosporales</taxon>
        <taxon>Streptomycetaceae</taxon>
        <taxon>Actinacidiphila</taxon>
    </lineage>
</organism>
<evidence type="ECO:0000256" key="1">
    <source>
        <dbReference type="ARBA" id="ARBA00022729"/>
    </source>
</evidence>
<dbReference type="Gene3D" id="2.60.40.10">
    <property type="entry name" value="Immunoglobulins"/>
    <property type="match status" value="1"/>
</dbReference>
<name>A0ABS2TZT3_9ACTN</name>
<evidence type="ECO:0000313" key="3">
    <source>
        <dbReference type="EMBL" id="MBM9507800.1"/>
    </source>
</evidence>
<comment type="caution">
    <text evidence="3">The sequence shown here is derived from an EMBL/GenBank/DDBJ whole genome shotgun (WGS) entry which is preliminary data.</text>
</comment>
<feature type="signal peptide" evidence="2">
    <location>
        <begin position="1"/>
        <end position="34"/>
    </location>
</feature>
<dbReference type="Gene3D" id="2.130.10.130">
    <property type="entry name" value="Integrin alpha, N-terminal"/>
    <property type="match status" value="1"/>
</dbReference>
<dbReference type="Proteomes" id="UP000749040">
    <property type="component" value="Unassembled WGS sequence"/>
</dbReference>
<dbReference type="EMBL" id="JADKYB010000014">
    <property type="protein sequence ID" value="MBM9507800.1"/>
    <property type="molecule type" value="Genomic_DNA"/>
</dbReference>
<reference evidence="3 4" key="1">
    <citation type="submission" date="2021-01" db="EMBL/GenBank/DDBJ databases">
        <title>Streptomyces acididurans sp. nov., isolated from a peat swamp forest soil.</title>
        <authorList>
            <person name="Chantavorakit T."/>
            <person name="Duangmal K."/>
        </authorList>
    </citation>
    <scope>NUCLEOTIDE SEQUENCE [LARGE SCALE GENOMIC DNA]</scope>
    <source>
        <strain evidence="3 4">KK5PA1</strain>
    </source>
</reference>
<sequence length="540" mass="54612">MTWGVDALMRRKRTMGRDAAVAAAGMLAVVAAGAAQTTARAADTVPEVPTGLVTSPVPQGGAAGDACGAQEPYGYIGLGSVTFDANVATSDHSSVGAEFAVTPSDGSASYDYTSALISSGSQARLTLPATDFGDGVTYTWQARAVTATGAVSDWSAPCHFLTDHTPPATPQVSSTDFPALGSGLPAPVARTTGTVHVAVSGPGSSDVVAVRYRLGDVIPVSGGTSVPLGPDGTASITITPTAWGLNTLYVQTQDRAGNLSGQVTYQFFVASATTVDARGDLNGDGTADLIATGTDGTLHTLLGKGDGTLAPAATYPDSPADFSTGLIAQNGDLDNDGYQDLLRITSTGVMERVSNNGLGDFRKVVLSFWRSDGSTWAAATQLVLPGSLDGSANGDILTVENGHLLLWPRTSIGITGTSTDLGGGYEHTTVLAPGDLTHDGIPDLLMRDDVTGRLWIAPGTGTGTLAPTEQWISAGKGFTAADFPLLTVVGDANGDGQVDLYGVTSGGVLDFVPGTNSGHFGAAVEVSGTGLDWSAVSGLA</sequence>